<evidence type="ECO:0000256" key="4">
    <source>
        <dbReference type="ARBA" id="ARBA00022989"/>
    </source>
</evidence>
<dbReference type="Gene3D" id="1.20.1250.20">
    <property type="entry name" value="MFS general substrate transporter like domains"/>
    <property type="match status" value="1"/>
</dbReference>
<evidence type="ECO:0000256" key="7">
    <source>
        <dbReference type="SAM" id="Phobius"/>
    </source>
</evidence>
<dbReference type="SUPFAM" id="SSF103473">
    <property type="entry name" value="MFS general substrate transporter"/>
    <property type="match status" value="1"/>
</dbReference>
<dbReference type="PANTHER" id="PTHR23501:SF177">
    <property type="entry name" value="MAJOR FACILITATOR SUPERFAMILY (MFS) PROFILE DOMAIN-CONTAINING PROTEIN-RELATED"/>
    <property type="match status" value="1"/>
</dbReference>
<keyword evidence="9" id="KW-1185">Reference proteome</keyword>
<evidence type="ECO:0000256" key="2">
    <source>
        <dbReference type="ARBA" id="ARBA00022448"/>
    </source>
</evidence>
<evidence type="ECO:0000256" key="1">
    <source>
        <dbReference type="ARBA" id="ARBA00004141"/>
    </source>
</evidence>
<feature type="transmembrane region" description="Helical" evidence="7">
    <location>
        <begin position="129"/>
        <end position="147"/>
    </location>
</feature>
<comment type="caution">
    <text evidence="8">The sequence shown here is derived from an EMBL/GenBank/DDBJ whole genome shotgun (WGS) entry which is preliminary data.</text>
</comment>
<reference evidence="8 9" key="1">
    <citation type="submission" date="2024-02" db="EMBL/GenBank/DDBJ databases">
        <title>First draft genome assembly of two strains of Seiridium cardinale.</title>
        <authorList>
            <person name="Emiliani G."/>
            <person name="Scali E."/>
        </authorList>
    </citation>
    <scope>NUCLEOTIDE SEQUENCE [LARGE SCALE GENOMIC DNA]</scope>
    <source>
        <strain evidence="8 9">BM-138-000479</strain>
    </source>
</reference>
<feature type="transmembrane region" description="Helical" evidence="7">
    <location>
        <begin position="427"/>
        <end position="445"/>
    </location>
</feature>
<gene>
    <name evidence="8" type="ORF">SCAR479_04679</name>
</gene>
<name>A0ABR2XWX0_9PEZI</name>
<proteinExistence type="predicted"/>
<feature type="transmembrane region" description="Helical" evidence="7">
    <location>
        <begin position="99"/>
        <end position="117"/>
    </location>
</feature>
<evidence type="ECO:0000313" key="8">
    <source>
        <dbReference type="EMBL" id="KAK9778277.1"/>
    </source>
</evidence>
<evidence type="ECO:0000313" key="9">
    <source>
        <dbReference type="Proteomes" id="UP001465668"/>
    </source>
</evidence>
<keyword evidence="3 7" id="KW-0812">Transmembrane</keyword>
<keyword evidence="2" id="KW-0813">Transport</keyword>
<accession>A0ABR2XWX0</accession>
<dbReference type="Proteomes" id="UP001465668">
    <property type="component" value="Unassembled WGS sequence"/>
</dbReference>
<sequence>MNLPVAIDPSLDLPAPSGTEQVYAVTPAELSEKHQLNGDAASPSIQAEGDGQDSDKYKNEYITEFRLLMIMDTVKSSTLIAALDLVRSLFKNASYLQDIGWYSGGVFLTVAATPALWGKMFTNFPVPVVYMTALGLYLVGIVLNAAAPNDIGFIIGRAIQGWGCSGTLGGSSVIINHAAAPGDALCSSACGVFTTEVTWRWCFWVNLPIGGAATILQFTFLRLTVDIAQFSDLQLSVHALLTSLLPVYSRHICHHERSLPSSNWGFLRRRVDVLVDRQWWRYREKTRLLQPVELAGALFATLGAGLLYGLSPNSPKAWYIGAQIPLGFGVGLANQVPITTLQSFAKPEDLASTMGIVFMAQPVAGTYFVFAAQSVFSNRIIQSILQKRPSVDMGQVLFNGASEIPTVYSGADLDTIFDAYMGGIKDVYTFSLAAAAFAVLWCFVIPSKKLANYDQQKTEATHKAGGKLPEDPSPKEVTI</sequence>
<feature type="region of interest" description="Disordered" evidence="6">
    <location>
        <begin position="459"/>
        <end position="479"/>
    </location>
</feature>
<comment type="subcellular location">
    <subcellularLocation>
        <location evidence="1">Membrane</location>
        <topology evidence="1">Multi-pass membrane protein</topology>
    </subcellularLocation>
</comment>
<feature type="transmembrane region" description="Helical" evidence="7">
    <location>
        <begin position="291"/>
        <end position="311"/>
    </location>
</feature>
<feature type="transmembrane region" description="Helical" evidence="7">
    <location>
        <begin position="350"/>
        <end position="370"/>
    </location>
</feature>
<evidence type="ECO:0000256" key="5">
    <source>
        <dbReference type="ARBA" id="ARBA00023136"/>
    </source>
</evidence>
<keyword evidence="4 7" id="KW-1133">Transmembrane helix</keyword>
<dbReference type="InterPro" id="IPR036259">
    <property type="entry name" value="MFS_trans_sf"/>
</dbReference>
<feature type="transmembrane region" description="Helical" evidence="7">
    <location>
        <begin position="317"/>
        <end position="338"/>
    </location>
</feature>
<evidence type="ECO:0000256" key="6">
    <source>
        <dbReference type="SAM" id="MobiDB-lite"/>
    </source>
</evidence>
<keyword evidence="5 7" id="KW-0472">Membrane</keyword>
<organism evidence="8 9">
    <name type="scientific">Seiridium cardinale</name>
    <dbReference type="NCBI Taxonomy" id="138064"/>
    <lineage>
        <taxon>Eukaryota</taxon>
        <taxon>Fungi</taxon>
        <taxon>Dikarya</taxon>
        <taxon>Ascomycota</taxon>
        <taxon>Pezizomycotina</taxon>
        <taxon>Sordariomycetes</taxon>
        <taxon>Xylariomycetidae</taxon>
        <taxon>Amphisphaeriales</taxon>
        <taxon>Sporocadaceae</taxon>
        <taxon>Seiridium</taxon>
    </lineage>
</organism>
<dbReference type="PANTHER" id="PTHR23501">
    <property type="entry name" value="MAJOR FACILITATOR SUPERFAMILY"/>
    <property type="match status" value="1"/>
</dbReference>
<protein>
    <submittedName>
        <fullName evidence="8">Dehydrocurvularin exporter</fullName>
    </submittedName>
</protein>
<dbReference type="EMBL" id="JARVKM010000016">
    <property type="protein sequence ID" value="KAK9778277.1"/>
    <property type="molecule type" value="Genomic_DNA"/>
</dbReference>
<evidence type="ECO:0000256" key="3">
    <source>
        <dbReference type="ARBA" id="ARBA00022692"/>
    </source>
</evidence>